<dbReference type="OrthoDB" id="406505at2759"/>
<evidence type="ECO:0000256" key="2">
    <source>
        <dbReference type="SAM" id="SignalP"/>
    </source>
</evidence>
<dbReference type="AlphaFoldDB" id="A0A369K3S7"/>
<evidence type="ECO:0000313" key="4">
    <source>
        <dbReference type="EMBL" id="RDB27417.1"/>
    </source>
</evidence>
<dbReference type="EMBL" id="LUEZ02000017">
    <property type="protein sequence ID" value="RDB27417.1"/>
    <property type="molecule type" value="Genomic_DNA"/>
</dbReference>
<feature type="chain" id="PRO_5017025825" evidence="2">
    <location>
        <begin position="21"/>
        <end position="158"/>
    </location>
</feature>
<comment type="caution">
    <text evidence="4">The sequence shown here is derived from an EMBL/GenBank/DDBJ whole genome shotgun (WGS) entry which is preliminary data.</text>
</comment>
<reference evidence="4" key="1">
    <citation type="submission" date="2018-04" db="EMBL/GenBank/DDBJ databases">
        <title>Whole genome sequencing of Hypsizygus marmoreus.</title>
        <authorList>
            <person name="Choi I.-G."/>
            <person name="Min B."/>
            <person name="Kim J.-G."/>
            <person name="Kim S."/>
            <person name="Oh Y.-L."/>
            <person name="Kong W.-S."/>
            <person name="Park H."/>
            <person name="Jeong J."/>
            <person name="Song E.-S."/>
        </authorList>
    </citation>
    <scope>NUCLEOTIDE SEQUENCE [LARGE SCALE GENOMIC DNA]</scope>
    <source>
        <strain evidence="4">51987-8</strain>
    </source>
</reference>
<protein>
    <submittedName>
        <fullName evidence="4">Papain inhibitor</fullName>
    </submittedName>
</protein>
<evidence type="ECO:0000256" key="1">
    <source>
        <dbReference type="ARBA" id="ARBA00022729"/>
    </source>
</evidence>
<dbReference type="PANTHER" id="PTHR31836:SF28">
    <property type="entry name" value="SRCR DOMAIN-CONTAINING PROTEIN-RELATED"/>
    <property type="match status" value="1"/>
</dbReference>
<feature type="signal peptide" evidence="2">
    <location>
        <begin position="1"/>
        <end position="20"/>
    </location>
</feature>
<dbReference type="SUPFAM" id="SSF50685">
    <property type="entry name" value="Barwin-like endoglucanases"/>
    <property type="match status" value="1"/>
</dbReference>
<organism evidence="4 5">
    <name type="scientific">Hypsizygus marmoreus</name>
    <name type="common">White beech mushroom</name>
    <name type="synonym">Agaricus marmoreus</name>
    <dbReference type="NCBI Taxonomy" id="39966"/>
    <lineage>
        <taxon>Eukaryota</taxon>
        <taxon>Fungi</taxon>
        <taxon>Dikarya</taxon>
        <taxon>Basidiomycota</taxon>
        <taxon>Agaricomycotina</taxon>
        <taxon>Agaricomycetes</taxon>
        <taxon>Agaricomycetidae</taxon>
        <taxon>Agaricales</taxon>
        <taxon>Tricholomatineae</taxon>
        <taxon>Lyophyllaceae</taxon>
        <taxon>Hypsizygus</taxon>
    </lineage>
</organism>
<dbReference type="InterPro" id="IPR009009">
    <property type="entry name" value="RlpA-like_DPBB"/>
</dbReference>
<gene>
    <name evidence="4" type="primary">pi_1</name>
    <name evidence="4" type="ORF">Hypma_004307</name>
</gene>
<keyword evidence="5" id="KW-1185">Reference proteome</keyword>
<dbReference type="Pfam" id="PF03330">
    <property type="entry name" value="DPBB_1"/>
    <property type="match status" value="1"/>
</dbReference>
<dbReference type="Proteomes" id="UP000076154">
    <property type="component" value="Unassembled WGS sequence"/>
</dbReference>
<dbReference type="CDD" id="cd22191">
    <property type="entry name" value="DPBB_RlpA_EXP_N-like"/>
    <property type="match status" value="1"/>
</dbReference>
<evidence type="ECO:0000313" key="5">
    <source>
        <dbReference type="Proteomes" id="UP000076154"/>
    </source>
</evidence>
<dbReference type="InParanoid" id="A0A369K3S7"/>
<proteinExistence type="predicted"/>
<dbReference type="InterPro" id="IPR051477">
    <property type="entry name" value="Expansin_CellWall"/>
</dbReference>
<dbReference type="PANTHER" id="PTHR31836">
    <property type="match status" value="1"/>
</dbReference>
<feature type="domain" description="RlpA-like protein double-psi beta-barrel" evidence="3">
    <location>
        <begin position="22"/>
        <end position="116"/>
    </location>
</feature>
<evidence type="ECO:0000259" key="3">
    <source>
        <dbReference type="Pfam" id="PF03330"/>
    </source>
</evidence>
<sequence length="158" mass="17111">MMISLFQLLLLSLIAVSVIANTGEATYYDTGLGACGITNKPDDMIVAVAQEYYNTFPGATANPNLNPVCKKNITVHYKTKSVTVMITDKCPGCKGKYDLDLSPAAFDVLAERSVGRLRGVTWELVDGKSKRDVALGVTSDAAVIGHRMVRRRRVEVSA</sequence>
<dbReference type="Gene3D" id="2.40.40.10">
    <property type="entry name" value="RlpA-like domain"/>
    <property type="match status" value="1"/>
</dbReference>
<name>A0A369K3S7_HYPMA</name>
<dbReference type="InterPro" id="IPR036908">
    <property type="entry name" value="RlpA-like_sf"/>
</dbReference>
<keyword evidence="1 2" id="KW-0732">Signal</keyword>
<accession>A0A369K3S7</accession>